<dbReference type="EMBL" id="VGIY01000203">
    <property type="protein sequence ID" value="MBM3317854.1"/>
    <property type="molecule type" value="Genomic_DNA"/>
</dbReference>
<dbReference type="Gene3D" id="1.10.3210.10">
    <property type="entry name" value="Hypothetical protein af1432"/>
    <property type="match status" value="1"/>
</dbReference>
<comment type="caution">
    <text evidence="2">The sequence shown here is derived from an EMBL/GenBank/DDBJ whole genome shotgun (WGS) entry which is preliminary data.</text>
</comment>
<evidence type="ECO:0000313" key="2">
    <source>
        <dbReference type="EMBL" id="MBM3317854.1"/>
    </source>
</evidence>
<dbReference type="NCBIfam" id="TIGR00277">
    <property type="entry name" value="HDIG"/>
    <property type="match status" value="1"/>
</dbReference>
<dbReference type="Pfam" id="PF01966">
    <property type="entry name" value="HD"/>
    <property type="match status" value="1"/>
</dbReference>
<dbReference type="InterPro" id="IPR006674">
    <property type="entry name" value="HD_domain"/>
</dbReference>
<organism evidence="2 3">
    <name type="scientific">Eiseniibacteriota bacterium</name>
    <dbReference type="NCBI Taxonomy" id="2212470"/>
    <lineage>
        <taxon>Bacteria</taxon>
        <taxon>Candidatus Eiseniibacteriota</taxon>
    </lineage>
</organism>
<dbReference type="CDD" id="cd00077">
    <property type="entry name" value="HDc"/>
    <property type="match status" value="1"/>
</dbReference>
<dbReference type="InterPro" id="IPR006675">
    <property type="entry name" value="HDIG_dom"/>
</dbReference>
<evidence type="ECO:0000313" key="3">
    <source>
        <dbReference type="Proteomes" id="UP000748308"/>
    </source>
</evidence>
<dbReference type="InterPro" id="IPR003607">
    <property type="entry name" value="HD/PDEase_dom"/>
</dbReference>
<reference evidence="2" key="1">
    <citation type="submission" date="2019-03" db="EMBL/GenBank/DDBJ databases">
        <title>Lake Tanganyika Metagenome-Assembled Genomes (MAGs).</title>
        <authorList>
            <person name="Tran P."/>
        </authorList>
    </citation>
    <scope>NUCLEOTIDE SEQUENCE</scope>
    <source>
        <strain evidence="2">M_DeepCast_400m_m2_100</strain>
    </source>
</reference>
<dbReference type="AlphaFoldDB" id="A0A937XBA5"/>
<dbReference type="SUPFAM" id="SSF109604">
    <property type="entry name" value="HD-domain/PDEase-like"/>
    <property type="match status" value="1"/>
</dbReference>
<sequence>MITKQEIEKLFAAQLAKIKDARLREQTVEVWVEGCRRGGWQSVEQLTAMPFTLLTPARGVNFIEHTIAVTEGALALARAQADAYRALPYAIDEDRLIAGGLLHDVGKLLEIEPDGSGGYRKTRSGRCARHPISGAILVGAAGLPDELVNVVACHAKEGDGRPQVIETVLIHQADFATFDPLVMLEKGTLIQ</sequence>
<name>A0A937XBA5_UNCEI</name>
<protein>
    <submittedName>
        <fullName evidence="2">HDIG domain-containing protein</fullName>
    </submittedName>
</protein>
<gene>
    <name evidence="2" type="ORF">FJY75_08365</name>
</gene>
<proteinExistence type="predicted"/>
<dbReference type="Proteomes" id="UP000748308">
    <property type="component" value="Unassembled WGS sequence"/>
</dbReference>
<evidence type="ECO:0000259" key="1">
    <source>
        <dbReference type="Pfam" id="PF01966"/>
    </source>
</evidence>
<accession>A0A937XBA5</accession>
<feature type="domain" description="HD" evidence="1">
    <location>
        <begin position="63"/>
        <end position="174"/>
    </location>
</feature>